<evidence type="ECO:0000313" key="1">
    <source>
        <dbReference type="EMBL" id="KAK0486788.1"/>
    </source>
</evidence>
<reference evidence="1" key="1">
    <citation type="submission" date="2023-06" db="EMBL/GenBank/DDBJ databases">
        <authorList>
            <consortium name="Lawrence Berkeley National Laboratory"/>
            <person name="Ahrendt S."/>
            <person name="Sahu N."/>
            <person name="Indic B."/>
            <person name="Wong-Bajracharya J."/>
            <person name="Merenyi Z."/>
            <person name="Ke H.-M."/>
            <person name="Monk M."/>
            <person name="Kocsube S."/>
            <person name="Drula E."/>
            <person name="Lipzen A."/>
            <person name="Balint B."/>
            <person name="Henrissat B."/>
            <person name="Andreopoulos B."/>
            <person name="Martin F.M."/>
            <person name="Harder C.B."/>
            <person name="Rigling D."/>
            <person name="Ford K.L."/>
            <person name="Foster G.D."/>
            <person name="Pangilinan J."/>
            <person name="Papanicolaou A."/>
            <person name="Barry K."/>
            <person name="LaButti K."/>
            <person name="Viragh M."/>
            <person name="Koriabine M."/>
            <person name="Yan M."/>
            <person name="Riley R."/>
            <person name="Champramary S."/>
            <person name="Plett K.L."/>
            <person name="Tsai I.J."/>
            <person name="Slot J."/>
            <person name="Sipos G."/>
            <person name="Plett J."/>
            <person name="Nagy L.G."/>
            <person name="Grigoriev I.V."/>
        </authorList>
    </citation>
    <scope>NUCLEOTIDE SEQUENCE</scope>
    <source>
        <strain evidence="1">HWK02</strain>
    </source>
</reference>
<sequence>MEHILIDCSIEEQALLWDLAQEIWEGREQEWIPVTYSTALGATLIQIRNKEGVDTSAMHLYRIIMTETLHLIWKIHCQRRMQRVESNPSTWHSQDEIRNLWVNALNKRLMVDHLLVNRRKYGTRAMTKTKVLSTWRGTLLNEKLLPVDWLDHSGVLVGIVPVWKRLRGKHRAPH</sequence>
<dbReference type="EMBL" id="JAUEPU010000045">
    <property type="protein sequence ID" value="KAK0486788.1"/>
    <property type="molecule type" value="Genomic_DNA"/>
</dbReference>
<organism evidence="1 2">
    <name type="scientific">Armillaria luteobubalina</name>
    <dbReference type="NCBI Taxonomy" id="153913"/>
    <lineage>
        <taxon>Eukaryota</taxon>
        <taxon>Fungi</taxon>
        <taxon>Dikarya</taxon>
        <taxon>Basidiomycota</taxon>
        <taxon>Agaricomycotina</taxon>
        <taxon>Agaricomycetes</taxon>
        <taxon>Agaricomycetidae</taxon>
        <taxon>Agaricales</taxon>
        <taxon>Marasmiineae</taxon>
        <taxon>Physalacriaceae</taxon>
        <taxon>Armillaria</taxon>
    </lineage>
</organism>
<comment type="caution">
    <text evidence="1">The sequence shown here is derived from an EMBL/GenBank/DDBJ whole genome shotgun (WGS) entry which is preliminary data.</text>
</comment>
<evidence type="ECO:0000313" key="2">
    <source>
        <dbReference type="Proteomes" id="UP001175228"/>
    </source>
</evidence>
<name>A0AA39PP95_9AGAR</name>
<proteinExistence type="predicted"/>
<protein>
    <submittedName>
        <fullName evidence="1">Uncharacterized protein</fullName>
    </submittedName>
</protein>
<dbReference type="AlphaFoldDB" id="A0AA39PP95"/>
<gene>
    <name evidence="1" type="ORF">EDD18DRAFT_1082654</name>
</gene>
<keyword evidence="2" id="KW-1185">Reference proteome</keyword>
<accession>A0AA39PP95</accession>
<dbReference type="Proteomes" id="UP001175228">
    <property type="component" value="Unassembled WGS sequence"/>
</dbReference>